<feature type="compositionally biased region" description="Basic and acidic residues" evidence="6">
    <location>
        <begin position="601"/>
        <end position="616"/>
    </location>
</feature>
<protein>
    <submittedName>
        <fullName evidence="8">BgTH12-03241</fullName>
    </submittedName>
</protein>
<dbReference type="Pfam" id="PF22437">
    <property type="entry name" value="DBF4_BRCT"/>
    <property type="match status" value="1"/>
</dbReference>
<dbReference type="GO" id="GO:0003676">
    <property type="term" value="F:nucleic acid binding"/>
    <property type="evidence" value="ECO:0007669"/>
    <property type="project" value="InterPro"/>
</dbReference>
<feature type="compositionally biased region" description="Polar residues" evidence="6">
    <location>
        <begin position="19"/>
        <end position="31"/>
    </location>
</feature>
<dbReference type="Pfam" id="PF07535">
    <property type="entry name" value="zf-DBF"/>
    <property type="match status" value="1"/>
</dbReference>
<dbReference type="PANTHER" id="PTHR15375:SF26">
    <property type="entry name" value="PROTEIN CHIFFON"/>
    <property type="match status" value="1"/>
</dbReference>
<feature type="region of interest" description="Disordered" evidence="6">
    <location>
        <begin position="601"/>
        <end position="633"/>
    </location>
</feature>
<keyword evidence="1" id="KW-0479">Metal-binding</keyword>
<dbReference type="InterPro" id="IPR006572">
    <property type="entry name" value="Znf_DBF"/>
</dbReference>
<dbReference type="PANTHER" id="PTHR15375">
    <property type="entry name" value="ACTIVATOR OF S-PHASE KINASE-RELATED"/>
    <property type="match status" value="1"/>
</dbReference>
<sequence>MAAVTLSPIPESFLKMSNRRTPLSNNPSAINSPFRAVVSTSTSSKQKRSHANVQREETYGQPPPAKKQMLEAHLLRTPPRFLNIHSLGLNALARKDGGNQLTSLDRKLFTARERTQNSLAKPERSVIEDQESIRQWQKHYRRIFPSFVFYFENVTPDIQAKYSKAVLILGAREEKFFSNTVTHVVTTRNIPSLIQVNLEENSAPVTNSESQVSQSQTINPSLLEKFSESTNCNFELGSKIKASLEAQTGRKFGSCNAMGDSKRHIGRITDVLHKARGLGMKIWSLEKLERIISVMFDTDSGCLASQVNRNGSTSATNSRICHETDLHSLLRNERMNGPSDRDPSVASKELSLFKGPFIYIHDIDERQKPIMVREYPKVCNKEDGDWPQFRSVANGKCPFIDEFEYKKREVEKEREQLRLRRQREKEKGKALDAGNLASPCVMQPPNLVNGKCDIEDQRDECDTAATAAQQKKIFSQKRESISQKITNKSLMSGNAFVSRAGVGRLYGGEPIASGVQPVITSAIRSTMSSTTTQPGIKAGTSKEVHDLQRKVLEKNSYGSGSFGPTSSHRIIECGTLTLDEGNSRSSKKSYTEISKAEDNCNSLDVDRSLPKAESSKKNKSTPQISASQIDPKPGYCENCQDKFEDFNEHILSRKHRKFAEKQENWKLLDELLSQLVRPSRRRLESFGDLS</sequence>
<evidence type="ECO:0000259" key="7">
    <source>
        <dbReference type="PROSITE" id="PS51265"/>
    </source>
</evidence>
<feature type="domain" description="DBF4-type" evidence="7">
    <location>
        <begin position="629"/>
        <end position="678"/>
    </location>
</feature>
<accession>A0A9W4D3T5</accession>
<dbReference type="GO" id="GO:1901987">
    <property type="term" value="P:regulation of cell cycle phase transition"/>
    <property type="evidence" value="ECO:0007669"/>
    <property type="project" value="TreeGrafter"/>
</dbReference>
<name>A0A9W4D3T5_BLUGR</name>
<dbReference type="InterPro" id="IPR013939">
    <property type="entry name" value="Regulatory_Dfp1/Him1"/>
</dbReference>
<feature type="coiled-coil region" evidence="5">
    <location>
        <begin position="400"/>
        <end position="427"/>
    </location>
</feature>
<gene>
    <name evidence="8" type="ORF">BGTH12_LOCUS4939</name>
</gene>
<evidence type="ECO:0000256" key="6">
    <source>
        <dbReference type="SAM" id="MobiDB-lite"/>
    </source>
</evidence>
<evidence type="ECO:0000313" key="9">
    <source>
        <dbReference type="Proteomes" id="UP000683417"/>
    </source>
</evidence>
<comment type="caution">
    <text evidence="8">The sequence shown here is derived from an EMBL/GenBank/DDBJ whole genome shotgun (WGS) entry which is preliminary data.</text>
</comment>
<keyword evidence="3" id="KW-0862">Zinc</keyword>
<evidence type="ECO:0000256" key="3">
    <source>
        <dbReference type="ARBA" id="ARBA00022833"/>
    </source>
</evidence>
<dbReference type="Pfam" id="PF08630">
    <property type="entry name" value="Dfp1_Him1_M"/>
    <property type="match status" value="1"/>
</dbReference>
<dbReference type="GO" id="GO:0043539">
    <property type="term" value="F:protein serine/threonine kinase activator activity"/>
    <property type="evidence" value="ECO:0007669"/>
    <property type="project" value="TreeGrafter"/>
</dbReference>
<dbReference type="GO" id="GO:0010571">
    <property type="term" value="P:positive regulation of nuclear cell cycle DNA replication"/>
    <property type="evidence" value="ECO:0007669"/>
    <property type="project" value="TreeGrafter"/>
</dbReference>
<proteinExistence type="predicted"/>
<evidence type="ECO:0000256" key="1">
    <source>
        <dbReference type="ARBA" id="ARBA00022723"/>
    </source>
</evidence>
<dbReference type="Proteomes" id="UP000683417">
    <property type="component" value="Unassembled WGS sequence"/>
</dbReference>
<organism evidence="8 9">
    <name type="scientific">Blumeria graminis f. sp. triticale</name>
    <dbReference type="NCBI Taxonomy" id="1689686"/>
    <lineage>
        <taxon>Eukaryota</taxon>
        <taxon>Fungi</taxon>
        <taxon>Dikarya</taxon>
        <taxon>Ascomycota</taxon>
        <taxon>Pezizomycotina</taxon>
        <taxon>Leotiomycetes</taxon>
        <taxon>Erysiphales</taxon>
        <taxon>Erysiphaceae</taxon>
        <taxon>Blumeria</taxon>
    </lineage>
</organism>
<dbReference type="GO" id="GO:0008270">
    <property type="term" value="F:zinc ion binding"/>
    <property type="evidence" value="ECO:0007669"/>
    <property type="project" value="UniProtKB-KW"/>
</dbReference>
<dbReference type="GO" id="GO:0031431">
    <property type="term" value="C:Dbf4-dependent protein kinase complex"/>
    <property type="evidence" value="ECO:0007669"/>
    <property type="project" value="TreeGrafter"/>
</dbReference>
<reference evidence="8" key="1">
    <citation type="submission" date="2020-10" db="EMBL/GenBank/DDBJ databases">
        <authorList>
            <person name="Muller C M."/>
        </authorList>
    </citation>
    <scope>NUCLEOTIDE SEQUENCE</scope>
    <source>
        <strain evidence="8">THUN-12</strain>
    </source>
</reference>
<dbReference type="EMBL" id="CAJHIT010000007">
    <property type="protein sequence ID" value="CAD6503581.1"/>
    <property type="molecule type" value="Genomic_DNA"/>
</dbReference>
<keyword evidence="5" id="KW-0175">Coiled coil</keyword>
<evidence type="ECO:0000313" key="8">
    <source>
        <dbReference type="EMBL" id="CAD6503581.1"/>
    </source>
</evidence>
<dbReference type="CDD" id="cd00027">
    <property type="entry name" value="BRCT"/>
    <property type="match status" value="1"/>
</dbReference>
<dbReference type="InterPro" id="IPR051590">
    <property type="entry name" value="Replication_Regulatory_Kinase"/>
</dbReference>
<evidence type="ECO:0000256" key="4">
    <source>
        <dbReference type="PROSITE-ProRule" id="PRU00600"/>
    </source>
</evidence>
<dbReference type="AlphaFoldDB" id="A0A9W4D3T5"/>
<evidence type="ECO:0000256" key="2">
    <source>
        <dbReference type="ARBA" id="ARBA00022771"/>
    </source>
</evidence>
<dbReference type="InterPro" id="IPR055116">
    <property type="entry name" value="DBF4_BRCT"/>
</dbReference>
<dbReference type="PROSITE" id="PS51265">
    <property type="entry name" value="ZF_DBF4"/>
    <property type="match status" value="1"/>
</dbReference>
<dbReference type="SMART" id="SM00586">
    <property type="entry name" value="ZnF_DBF"/>
    <property type="match status" value="1"/>
</dbReference>
<feature type="region of interest" description="Disordered" evidence="6">
    <location>
        <begin position="17"/>
        <end position="64"/>
    </location>
</feature>
<keyword evidence="2 4" id="KW-0863">Zinc-finger</keyword>
<dbReference type="FunFam" id="6.10.250.3410:FF:000001">
    <property type="entry name" value="Protein DBF4 homolog A"/>
    <property type="match status" value="1"/>
</dbReference>
<evidence type="ECO:0000256" key="5">
    <source>
        <dbReference type="SAM" id="Coils"/>
    </source>
</evidence>